<feature type="signal peptide" evidence="2">
    <location>
        <begin position="1"/>
        <end position="22"/>
    </location>
</feature>
<keyword evidence="1" id="KW-0676">Redox-active center</keyword>
<organism evidence="4 5">
    <name type="scientific">Dyadobacter linearis</name>
    <dbReference type="NCBI Taxonomy" id="2823330"/>
    <lineage>
        <taxon>Bacteria</taxon>
        <taxon>Pseudomonadati</taxon>
        <taxon>Bacteroidota</taxon>
        <taxon>Cytophagia</taxon>
        <taxon>Cytophagales</taxon>
        <taxon>Spirosomataceae</taxon>
        <taxon>Dyadobacter</taxon>
    </lineage>
</organism>
<dbReference type="InterPro" id="IPR047262">
    <property type="entry name" value="PRX-like1"/>
</dbReference>
<dbReference type="PROSITE" id="PS00194">
    <property type="entry name" value="THIOREDOXIN_1"/>
    <property type="match status" value="1"/>
</dbReference>
<comment type="caution">
    <text evidence="4">The sequence shown here is derived from an EMBL/GenBank/DDBJ whole genome shotgun (WGS) entry which is preliminary data.</text>
</comment>
<dbReference type="RefSeq" id="WP_215232886.1">
    <property type="nucleotide sequence ID" value="NZ_CAJRAU010000002.1"/>
</dbReference>
<dbReference type="InterPro" id="IPR013766">
    <property type="entry name" value="Thioredoxin_domain"/>
</dbReference>
<name>A0ABM8UMN5_9BACT</name>
<dbReference type="Pfam" id="PF00578">
    <property type="entry name" value="AhpC-TSA"/>
    <property type="match status" value="2"/>
</dbReference>
<evidence type="ECO:0000256" key="2">
    <source>
        <dbReference type="SAM" id="SignalP"/>
    </source>
</evidence>
<dbReference type="InterPro" id="IPR036249">
    <property type="entry name" value="Thioredoxin-like_sf"/>
</dbReference>
<keyword evidence="5" id="KW-1185">Reference proteome</keyword>
<gene>
    <name evidence="4" type="primary">resA_4</name>
    <name evidence="4" type="ORF">DYBT9623_01484</name>
</gene>
<protein>
    <submittedName>
        <fullName evidence="4">Thiol-disulfide oxidoreductase ResA</fullName>
    </submittedName>
</protein>
<dbReference type="CDD" id="cd02969">
    <property type="entry name" value="PRX_like1"/>
    <property type="match status" value="1"/>
</dbReference>
<reference evidence="4 5" key="1">
    <citation type="submission" date="2021-04" db="EMBL/GenBank/DDBJ databases">
        <authorList>
            <person name="Rodrigo-Torres L."/>
            <person name="Arahal R. D."/>
            <person name="Lucena T."/>
        </authorList>
    </citation>
    <scope>NUCLEOTIDE SEQUENCE [LARGE SCALE GENOMIC DNA]</scope>
    <source>
        <strain evidence="4 5">CECT 9623</strain>
    </source>
</reference>
<evidence type="ECO:0000256" key="1">
    <source>
        <dbReference type="ARBA" id="ARBA00023284"/>
    </source>
</evidence>
<evidence type="ECO:0000313" key="4">
    <source>
        <dbReference type="EMBL" id="CAG5068752.1"/>
    </source>
</evidence>
<accession>A0ABM8UMN5</accession>
<dbReference type="SUPFAM" id="SSF52833">
    <property type="entry name" value="Thioredoxin-like"/>
    <property type="match status" value="2"/>
</dbReference>
<dbReference type="CDD" id="cd02966">
    <property type="entry name" value="TlpA_like_family"/>
    <property type="match status" value="1"/>
</dbReference>
<dbReference type="PANTHER" id="PTHR43640:SF1">
    <property type="entry name" value="THIOREDOXIN-DEPENDENT PEROXIREDOXIN"/>
    <property type="match status" value="1"/>
</dbReference>
<feature type="domain" description="Thioredoxin" evidence="3">
    <location>
        <begin position="226"/>
        <end position="374"/>
    </location>
</feature>
<feature type="chain" id="PRO_5045743234" evidence="2">
    <location>
        <begin position="23"/>
        <end position="379"/>
    </location>
</feature>
<dbReference type="EMBL" id="CAJRAU010000002">
    <property type="protein sequence ID" value="CAG5068752.1"/>
    <property type="molecule type" value="Genomic_DNA"/>
</dbReference>
<dbReference type="PROSITE" id="PS51352">
    <property type="entry name" value="THIOREDOXIN_2"/>
    <property type="match status" value="2"/>
</dbReference>
<dbReference type="PANTHER" id="PTHR43640">
    <property type="entry name" value="OS07G0260300 PROTEIN"/>
    <property type="match status" value="1"/>
</dbReference>
<feature type="domain" description="Thioredoxin" evidence="3">
    <location>
        <begin position="34"/>
        <end position="198"/>
    </location>
</feature>
<dbReference type="Proteomes" id="UP000679725">
    <property type="component" value="Unassembled WGS sequence"/>
</dbReference>
<evidence type="ECO:0000259" key="3">
    <source>
        <dbReference type="PROSITE" id="PS51352"/>
    </source>
</evidence>
<dbReference type="InterPro" id="IPR000866">
    <property type="entry name" value="AhpC/TSA"/>
</dbReference>
<keyword evidence="2" id="KW-0732">Signal</keyword>
<dbReference type="InterPro" id="IPR017937">
    <property type="entry name" value="Thioredoxin_CS"/>
</dbReference>
<evidence type="ECO:0000313" key="5">
    <source>
        <dbReference type="Proteomes" id="UP000679725"/>
    </source>
</evidence>
<sequence>MRLRFRISVLLLIIFAAAFGNAGGAMRADQPETLKIGATTPDFNLLGTDGKRYSLKSFATADVLAIVFTCNHCPTAQAYEERIKKLTSDFKAKKVAVIAISSNDPKAIRLDELGYTDLSDTYDDMKIRAKDMSYNFPYLYDGDDQKTALAYGPVATPHIFIFDKNRKLQYHGRIDDVEKPTGTPKNLDARNAIEALVAGKPVPVASTKTFGCSMKWAEKESGAQSEQAGWAKEPVKLETIDEAGLKELIQNKTDKLRLINVWATWCGPCVTEFPDFMTMHHMYRGRDFEFVSISADSPDKKAKALKFLQGKYASNPNYIFNVEDKYKLIEAVDPKWQGALPYTLLVEPGGKIVYSQQGPIDPAKMKKMIVENKYVGRFY</sequence>
<dbReference type="Gene3D" id="3.40.30.10">
    <property type="entry name" value="Glutaredoxin"/>
    <property type="match status" value="2"/>
</dbReference>
<proteinExistence type="predicted"/>